<gene>
    <name evidence="2" type="ORF">AVDCRST_MAG53-1266</name>
</gene>
<dbReference type="AlphaFoldDB" id="A0A6J4RJP8"/>
<feature type="compositionally biased region" description="Gly residues" evidence="1">
    <location>
        <begin position="1"/>
        <end position="10"/>
    </location>
</feature>
<proteinExistence type="predicted"/>
<sequence>ANPVGGGARGDGGRPRARPGDERVRSGAGLLRVGAGRAARSGIPGAPPTVATL</sequence>
<accession>A0A6J4RJP8</accession>
<evidence type="ECO:0000313" key="2">
    <source>
        <dbReference type="EMBL" id="CAA9470715.1"/>
    </source>
</evidence>
<name>A0A6J4RJP8_9ACTN</name>
<evidence type="ECO:0000256" key="1">
    <source>
        <dbReference type="SAM" id="MobiDB-lite"/>
    </source>
</evidence>
<feature type="region of interest" description="Disordered" evidence="1">
    <location>
        <begin position="1"/>
        <end position="53"/>
    </location>
</feature>
<dbReference type="EMBL" id="CADCVR010000001">
    <property type="protein sequence ID" value="CAA9470715.1"/>
    <property type="molecule type" value="Genomic_DNA"/>
</dbReference>
<protein>
    <submittedName>
        <fullName evidence="2">Uncharacterized protein</fullName>
    </submittedName>
</protein>
<organism evidence="2">
    <name type="scientific">uncultured Solirubrobacteraceae bacterium</name>
    <dbReference type="NCBI Taxonomy" id="1162706"/>
    <lineage>
        <taxon>Bacteria</taxon>
        <taxon>Bacillati</taxon>
        <taxon>Actinomycetota</taxon>
        <taxon>Thermoleophilia</taxon>
        <taxon>Solirubrobacterales</taxon>
        <taxon>Solirubrobacteraceae</taxon>
        <taxon>environmental samples</taxon>
    </lineage>
</organism>
<feature type="compositionally biased region" description="Low complexity" evidence="1">
    <location>
        <begin position="26"/>
        <end position="42"/>
    </location>
</feature>
<reference evidence="2" key="1">
    <citation type="submission" date="2020-02" db="EMBL/GenBank/DDBJ databases">
        <authorList>
            <person name="Meier V. D."/>
        </authorList>
    </citation>
    <scope>NUCLEOTIDE SEQUENCE</scope>
    <source>
        <strain evidence="2">AVDCRST_MAG53</strain>
    </source>
</reference>
<feature type="compositionally biased region" description="Basic and acidic residues" evidence="1">
    <location>
        <begin position="11"/>
        <end position="25"/>
    </location>
</feature>
<feature type="non-terminal residue" evidence="2">
    <location>
        <position position="53"/>
    </location>
</feature>
<feature type="non-terminal residue" evidence="2">
    <location>
        <position position="1"/>
    </location>
</feature>